<gene>
    <name evidence="1" type="ORF">BJ212DRAFT_1294642</name>
</gene>
<evidence type="ECO:0000313" key="1">
    <source>
        <dbReference type="EMBL" id="KAG1827342.1"/>
    </source>
</evidence>
<reference evidence="1" key="1">
    <citation type="journal article" date="2020" name="New Phytol.">
        <title>Comparative genomics reveals dynamic genome evolution in host specialist ectomycorrhizal fungi.</title>
        <authorList>
            <person name="Lofgren L.A."/>
            <person name="Nguyen N.H."/>
            <person name="Vilgalys R."/>
            <person name="Ruytinx J."/>
            <person name="Liao H.L."/>
            <person name="Branco S."/>
            <person name="Kuo A."/>
            <person name="LaButti K."/>
            <person name="Lipzen A."/>
            <person name="Andreopoulos W."/>
            <person name="Pangilinan J."/>
            <person name="Riley R."/>
            <person name="Hundley H."/>
            <person name="Na H."/>
            <person name="Barry K."/>
            <person name="Grigoriev I.V."/>
            <person name="Stajich J.E."/>
            <person name="Kennedy P.G."/>
        </authorList>
    </citation>
    <scope>NUCLEOTIDE SEQUENCE</scope>
    <source>
        <strain evidence="1">MN1</strain>
    </source>
</reference>
<evidence type="ECO:0000313" key="2">
    <source>
        <dbReference type="Proteomes" id="UP000807769"/>
    </source>
</evidence>
<accession>A0A9P7EPX7</accession>
<dbReference type="GeneID" id="64626241"/>
<dbReference type="EMBL" id="JABBWG010000001">
    <property type="protein sequence ID" value="KAG1827342.1"/>
    <property type="molecule type" value="Genomic_DNA"/>
</dbReference>
<organism evidence="1 2">
    <name type="scientific">Suillus subaureus</name>
    <dbReference type="NCBI Taxonomy" id="48587"/>
    <lineage>
        <taxon>Eukaryota</taxon>
        <taxon>Fungi</taxon>
        <taxon>Dikarya</taxon>
        <taxon>Basidiomycota</taxon>
        <taxon>Agaricomycotina</taxon>
        <taxon>Agaricomycetes</taxon>
        <taxon>Agaricomycetidae</taxon>
        <taxon>Boletales</taxon>
        <taxon>Suillineae</taxon>
        <taxon>Suillaceae</taxon>
        <taxon>Suillus</taxon>
    </lineage>
</organism>
<dbReference type="AlphaFoldDB" id="A0A9P7EPX7"/>
<comment type="caution">
    <text evidence="1">The sequence shown here is derived from an EMBL/GenBank/DDBJ whole genome shotgun (WGS) entry which is preliminary data.</text>
</comment>
<dbReference type="RefSeq" id="XP_041200189.1">
    <property type="nucleotide sequence ID" value="XM_041332224.1"/>
</dbReference>
<protein>
    <submittedName>
        <fullName evidence="1">Uncharacterized protein</fullName>
    </submittedName>
</protein>
<dbReference type="OrthoDB" id="2685142at2759"/>
<name>A0A9P7EPX7_9AGAM</name>
<keyword evidence="2" id="KW-1185">Reference proteome</keyword>
<sequence length="198" mass="21065">MPEISKMSPSLSSGPLKSTWGVLITHGITNLMGPIQSLPSSLASGKGPMRLMEGRNDIGPIGDELDMSCMLLGKAVPNVFITGTGCPGSISRPAEQCHTPALAMPVLHTSPVSPFDTKDSGNEYQPLTLSLADIAATMSMAASHIQASISQYQMEAANTEEPSATQIMHFKARLQWEITYSAARHIISVIPNLVAHIL</sequence>
<proteinExistence type="predicted"/>
<dbReference type="Proteomes" id="UP000807769">
    <property type="component" value="Unassembled WGS sequence"/>
</dbReference>